<name>A0ABS1DA94_9PROT</name>
<evidence type="ECO:0008006" key="3">
    <source>
        <dbReference type="Google" id="ProtNLM"/>
    </source>
</evidence>
<dbReference type="EMBL" id="NRRL01000006">
    <property type="protein sequence ID" value="MBK1667347.1"/>
    <property type="molecule type" value="Genomic_DNA"/>
</dbReference>
<accession>A0ABS1DA94</accession>
<dbReference type="Gene3D" id="3.40.50.150">
    <property type="entry name" value="Vaccinia Virus protein VP39"/>
    <property type="match status" value="1"/>
</dbReference>
<evidence type="ECO:0000313" key="2">
    <source>
        <dbReference type="Proteomes" id="UP001296873"/>
    </source>
</evidence>
<reference evidence="1 2" key="1">
    <citation type="journal article" date="2020" name="Microorganisms">
        <title>Osmotic Adaptation and Compatible Solute Biosynthesis of Phototrophic Bacteria as Revealed from Genome Analyses.</title>
        <authorList>
            <person name="Imhoff J.F."/>
            <person name="Rahn T."/>
            <person name="Kunzel S."/>
            <person name="Keller A."/>
            <person name="Neulinger S.C."/>
        </authorList>
    </citation>
    <scope>NUCLEOTIDE SEQUENCE [LARGE SCALE GENOMIC DNA]</scope>
    <source>
        <strain evidence="1 2">DSM 9895</strain>
    </source>
</reference>
<comment type="caution">
    <text evidence="1">The sequence shown here is derived from an EMBL/GenBank/DDBJ whole genome shotgun (WGS) entry which is preliminary data.</text>
</comment>
<gene>
    <name evidence="1" type="ORF">CKO28_04800</name>
</gene>
<dbReference type="SUPFAM" id="SSF53335">
    <property type="entry name" value="S-adenosyl-L-methionine-dependent methyltransferases"/>
    <property type="match status" value="1"/>
</dbReference>
<sequence length="477" mass="53406">MREYEDLPGETGQRMFYVEERRPARAVFDRKIPDLFVNGQLAGLHEIWRRGVSGRLRQDAERPLRQGQTVHLELMIDGRVLQAADSYVSDIADAQTQGAVIEFTLSRGYLDLETLGRAQERMAIAGMMRAAQARISDVPPTYRELCAEAVHLMRAWRSTLSQIDNAELAPADARALLDEITPQVVDAWRPLVSRANALVAPGVDDPRNLAAMKAFTETIVTPELLDGPLWARTYHKPLGYPGDRVAMEYSYAGTDAGTTLYGRLCHRLGLALMRCVDTRRAFAEEMIREMAGRPGATAPLRVTNIGCGSAREVRNLVQETLPRQLAFSLLDQDRDALEFVHRDTLPSTLREDKPAQVDLIHASFRQLLRSGELVGKLPPQDMVYSLGLIDYLTEARCRALVNSLYGLLAPGGRLLVANLRRGPDSTYWPTEFLVDWRLVWRNEDDMTAIGRDIPEACRRTAVDETGQIVFLIADKPA</sequence>
<organism evidence="1 2">
    <name type="scientific">Rhodovibrio sodomensis</name>
    <dbReference type="NCBI Taxonomy" id="1088"/>
    <lineage>
        <taxon>Bacteria</taxon>
        <taxon>Pseudomonadati</taxon>
        <taxon>Pseudomonadota</taxon>
        <taxon>Alphaproteobacteria</taxon>
        <taxon>Rhodospirillales</taxon>
        <taxon>Rhodovibrionaceae</taxon>
        <taxon>Rhodovibrio</taxon>
    </lineage>
</organism>
<protein>
    <recommendedName>
        <fullName evidence="3">Class I SAM-dependent methyltransferase</fullName>
    </recommendedName>
</protein>
<proteinExistence type="predicted"/>
<dbReference type="Proteomes" id="UP001296873">
    <property type="component" value="Unassembled WGS sequence"/>
</dbReference>
<evidence type="ECO:0000313" key="1">
    <source>
        <dbReference type="EMBL" id="MBK1667347.1"/>
    </source>
</evidence>
<keyword evidence="2" id="KW-1185">Reference proteome</keyword>
<dbReference type="RefSeq" id="WP_200339418.1">
    <property type="nucleotide sequence ID" value="NZ_NRRL01000006.1"/>
</dbReference>
<dbReference type="InterPro" id="IPR029063">
    <property type="entry name" value="SAM-dependent_MTases_sf"/>
</dbReference>